<evidence type="ECO:0000256" key="1">
    <source>
        <dbReference type="ARBA" id="ARBA00022729"/>
    </source>
</evidence>
<dbReference type="AlphaFoldDB" id="A0A9X4RVA5"/>
<reference evidence="4" key="1">
    <citation type="submission" date="2022-07" db="EMBL/GenBank/DDBJ databases">
        <title>Description and genome-wide analysis of Profundicola chukchiensis gen. nov., sp. nov., marine bacteria isolated from bottom sediments of the Chukchi Sea.</title>
        <authorList>
            <person name="Romanenko L."/>
            <person name="Otstavnykh N."/>
            <person name="Kurilenko V."/>
            <person name="Eremeev V."/>
            <person name="Velansky P."/>
            <person name="Mikhailov V."/>
            <person name="Isaeva M."/>
        </authorList>
    </citation>
    <scope>NUCLEOTIDE SEQUENCE</scope>
    <source>
        <strain evidence="4">KMM 9713</strain>
    </source>
</reference>
<evidence type="ECO:0000256" key="2">
    <source>
        <dbReference type="SAM" id="SignalP"/>
    </source>
</evidence>
<comment type="caution">
    <text evidence="4">The sequence shown here is derived from an EMBL/GenBank/DDBJ whole genome shotgun (WGS) entry which is preliminary data.</text>
</comment>
<proteinExistence type="predicted"/>
<accession>A0A9X4RVA5</accession>
<protein>
    <submittedName>
        <fullName evidence="4">T9SS type A sorting domain-containing protein</fullName>
    </submittedName>
</protein>
<dbReference type="RefSeq" id="WP_304415896.1">
    <property type="nucleotide sequence ID" value="NZ_JANAIE010000001.1"/>
</dbReference>
<organism evidence="4 5">
    <name type="scientific">Profundicola chukchiensis</name>
    <dbReference type="NCBI Taxonomy" id="2961959"/>
    <lineage>
        <taxon>Bacteria</taxon>
        <taxon>Pseudomonadati</taxon>
        <taxon>Bacteroidota</taxon>
        <taxon>Flavobacteriia</taxon>
        <taxon>Flavobacteriales</taxon>
        <taxon>Weeksellaceae</taxon>
        <taxon>Profundicola</taxon>
    </lineage>
</organism>
<gene>
    <name evidence="4" type="ORF">NMK71_03945</name>
</gene>
<dbReference type="Proteomes" id="UP001152599">
    <property type="component" value="Unassembled WGS sequence"/>
</dbReference>
<keyword evidence="5" id="KW-1185">Reference proteome</keyword>
<dbReference type="EMBL" id="JANCMU010000001">
    <property type="protein sequence ID" value="MDG4945555.1"/>
    <property type="molecule type" value="Genomic_DNA"/>
</dbReference>
<sequence>MKKLLLSLVLGFLLVQTNAQFSMTTIDDQPIENGQTFTFNTTTEEDAKLGYIVHNNSDALILMKAEVVELIDSDGSEFELCFGGSCYYSISHGLIMPQSPVAIQPGGIQGMFDHMWNKNTSSPYMSAKIKFFMIDTFGAEVGEPFFVNYVYNENLGVQDIEQAVKSQVQNTIIKDVLMLDLHENSTINIYSVSGKLIKATKANQGKLNLNLSNLNKGQYIVVVNSASGKTASTKVLVK</sequence>
<evidence type="ECO:0000313" key="5">
    <source>
        <dbReference type="Proteomes" id="UP001152599"/>
    </source>
</evidence>
<dbReference type="NCBIfam" id="TIGR04183">
    <property type="entry name" value="Por_Secre_tail"/>
    <property type="match status" value="1"/>
</dbReference>
<feature type="chain" id="PRO_5040717779" evidence="2">
    <location>
        <begin position="22"/>
        <end position="238"/>
    </location>
</feature>
<evidence type="ECO:0000313" key="4">
    <source>
        <dbReference type="EMBL" id="MDG4945555.1"/>
    </source>
</evidence>
<evidence type="ECO:0000259" key="3">
    <source>
        <dbReference type="Pfam" id="PF18962"/>
    </source>
</evidence>
<dbReference type="InterPro" id="IPR026444">
    <property type="entry name" value="Secre_tail"/>
</dbReference>
<name>A0A9X4RVA5_9FLAO</name>
<feature type="signal peptide" evidence="2">
    <location>
        <begin position="1"/>
        <end position="21"/>
    </location>
</feature>
<feature type="domain" description="Secretion system C-terminal sorting" evidence="3">
    <location>
        <begin position="182"/>
        <end position="236"/>
    </location>
</feature>
<keyword evidence="1 2" id="KW-0732">Signal</keyword>
<dbReference type="Pfam" id="PF18962">
    <property type="entry name" value="Por_Secre_tail"/>
    <property type="match status" value="1"/>
</dbReference>